<evidence type="ECO:0000313" key="5">
    <source>
        <dbReference type="Proteomes" id="UP000481360"/>
    </source>
</evidence>
<dbReference type="Gene3D" id="3.40.630.30">
    <property type="match status" value="1"/>
</dbReference>
<dbReference type="PROSITE" id="PS51186">
    <property type="entry name" value="GNAT"/>
    <property type="match status" value="1"/>
</dbReference>
<dbReference type="CDD" id="cd04301">
    <property type="entry name" value="NAT_SF"/>
    <property type="match status" value="1"/>
</dbReference>
<name>A0A7C9RQM8_9PSEU</name>
<dbReference type="AlphaFoldDB" id="A0A7C9RQM8"/>
<dbReference type="PANTHER" id="PTHR43877:SF2">
    <property type="entry name" value="AMINOALKYLPHOSPHONATE N-ACETYLTRANSFERASE-RELATED"/>
    <property type="match status" value="1"/>
</dbReference>
<dbReference type="InterPro" id="IPR016181">
    <property type="entry name" value="Acyl_CoA_acyltransferase"/>
</dbReference>
<keyword evidence="1 4" id="KW-0808">Transferase</keyword>
<evidence type="ECO:0000259" key="3">
    <source>
        <dbReference type="PROSITE" id="PS51186"/>
    </source>
</evidence>
<protein>
    <submittedName>
        <fullName evidence="4">GNAT family N-acetyltransferase</fullName>
    </submittedName>
</protein>
<dbReference type="Proteomes" id="UP000481360">
    <property type="component" value="Unassembled WGS sequence"/>
</dbReference>
<dbReference type="RefSeq" id="WP_166046155.1">
    <property type="nucleotide sequence ID" value="NZ_JAAMPJ010000003.1"/>
</dbReference>
<sequence>MHPELVLFDEDLRGPVVRFLTDQVTGDEAKAHDHLADHASGGGSSFVAVQDEVVGIVTVRWRSNNPALGGIPLVHQISVAAEHRGDGIATRLMDAAENLARAKGHPRIGITVGLFAEYGPAQRMYARRGYVPDGRGVCRGATPVREGETVTVDHGLLLWLIKDLDVPGDT</sequence>
<evidence type="ECO:0000256" key="2">
    <source>
        <dbReference type="ARBA" id="ARBA00023315"/>
    </source>
</evidence>
<keyword evidence="2" id="KW-0012">Acyltransferase</keyword>
<reference evidence="4 5" key="1">
    <citation type="submission" date="2020-03" db="EMBL/GenBank/DDBJ databases">
        <title>Isolation and identification of active actinomycetes.</title>
        <authorList>
            <person name="Sun X."/>
        </authorList>
    </citation>
    <scope>NUCLEOTIDE SEQUENCE [LARGE SCALE GENOMIC DNA]</scope>
    <source>
        <strain evidence="4 5">NEAU-D13</strain>
    </source>
</reference>
<evidence type="ECO:0000256" key="1">
    <source>
        <dbReference type="ARBA" id="ARBA00022679"/>
    </source>
</evidence>
<feature type="domain" description="N-acetyltransferase" evidence="3">
    <location>
        <begin position="3"/>
        <end position="165"/>
    </location>
</feature>
<evidence type="ECO:0000313" key="4">
    <source>
        <dbReference type="EMBL" id="NGY60167.1"/>
    </source>
</evidence>
<dbReference type="InterPro" id="IPR050832">
    <property type="entry name" value="Bact_Acetyltransf"/>
</dbReference>
<comment type="caution">
    <text evidence="4">The sequence shown here is derived from an EMBL/GenBank/DDBJ whole genome shotgun (WGS) entry which is preliminary data.</text>
</comment>
<dbReference type="GO" id="GO:0016747">
    <property type="term" value="F:acyltransferase activity, transferring groups other than amino-acyl groups"/>
    <property type="evidence" value="ECO:0007669"/>
    <property type="project" value="InterPro"/>
</dbReference>
<proteinExistence type="predicted"/>
<dbReference type="SUPFAM" id="SSF55729">
    <property type="entry name" value="Acyl-CoA N-acyltransferases (Nat)"/>
    <property type="match status" value="1"/>
</dbReference>
<keyword evidence="5" id="KW-1185">Reference proteome</keyword>
<dbReference type="EMBL" id="JAAMPJ010000003">
    <property type="protein sequence ID" value="NGY60167.1"/>
    <property type="molecule type" value="Genomic_DNA"/>
</dbReference>
<gene>
    <name evidence="4" type="ORF">G7043_14655</name>
</gene>
<dbReference type="InterPro" id="IPR000182">
    <property type="entry name" value="GNAT_dom"/>
</dbReference>
<accession>A0A7C9RQM8</accession>
<dbReference type="PANTHER" id="PTHR43877">
    <property type="entry name" value="AMINOALKYLPHOSPHONATE N-ACETYLTRANSFERASE-RELATED-RELATED"/>
    <property type="match status" value="1"/>
</dbReference>
<organism evidence="4 5">
    <name type="scientific">Lentzea alba</name>
    <dbReference type="NCBI Taxonomy" id="2714351"/>
    <lineage>
        <taxon>Bacteria</taxon>
        <taxon>Bacillati</taxon>
        <taxon>Actinomycetota</taxon>
        <taxon>Actinomycetes</taxon>
        <taxon>Pseudonocardiales</taxon>
        <taxon>Pseudonocardiaceae</taxon>
        <taxon>Lentzea</taxon>
    </lineage>
</organism>
<dbReference type="Pfam" id="PF13508">
    <property type="entry name" value="Acetyltransf_7"/>
    <property type="match status" value="1"/>
</dbReference>